<dbReference type="InterPro" id="IPR011006">
    <property type="entry name" value="CheY-like_superfamily"/>
</dbReference>
<protein>
    <submittedName>
        <fullName evidence="5">Response regulator receiver domain protein</fullName>
    </submittedName>
</protein>
<gene>
    <name evidence="5" type="ORF">HMPREF1318_0442</name>
</gene>
<evidence type="ECO:0000256" key="3">
    <source>
        <dbReference type="PROSITE-ProRule" id="PRU00169"/>
    </source>
</evidence>
<dbReference type="SMART" id="SM00421">
    <property type="entry name" value="HTH_LUXR"/>
    <property type="match status" value="1"/>
</dbReference>
<dbReference type="eggNOG" id="COG2197">
    <property type="taxonomic scope" value="Bacteria"/>
</dbReference>
<keyword evidence="6" id="KW-1185">Reference proteome</keyword>
<dbReference type="Gene3D" id="3.40.50.2300">
    <property type="match status" value="1"/>
</dbReference>
<dbReference type="Proteomes" id="UP000002941">
    <property type="component" value="Unassembled WGS sequence"/>
</dbReference>
<dbReference type="GO" id="GO:0003677">
    <property type="term" value="F:DNA binding"/>
    <property type="evidence" value="ECO:0007669"/>
    <property type="project" value="UniProtKB-KW"/>
</dbReference>
<evidence type="ECO:0000313" key="5">
    <source>
        <dbReference type="EMBL" id="EJF43770.1"/>
    </source>
</evidence>
<dbReference type="AlphaFoldDB" id="J1HDG1"/>
<dbReference type="SMART" id="SM00448">
    <property type="entry name" value="REC"/>
    <property type="match status" value="1"/>
</dbReference>
<dbReference type="Gene3D" id="1.10.10.10">
    <property type="entry name" value="Winged helix-like DNA-binding domain superfamily/Winged helix DNA-binding domain"/>
    <property type="match status" value="1"/>
</dbReference>
<evidence type="ECO:0000313" key="6">
    <source>
        <dbReference type="Proteomes" id="UP000002941"/>
    </source>
</evidence>
<evidence type="ECO:0000259" key="4">
    <source>
        <dbReference type="PROSITE" id="PS50110"/>
    </source>
</evidence>
<dbReference type="GO" id="GO:0000160">
    <property type="term" value="P:phosphorelay signal transduction system"/>
    <property type="evidence" value="ECO:0007669"/>
    <property type="project" value="InterPro"/>
</dbReference>
<dbReference type="InterPro" id="IPR036388">
    <property type="entry name" value="WH-like_DNA-bd_sf"/>
</dbReference>
<dbReference type="PROSITE" id="PS50110">
    <property type="entry name" value="RESPONSE_REGULATORY"/>
    <property type="match status" value="1"/>
</dbReference>
<dbReference type="PANTHER" id="PTHR43214">
    <property type="entry name" value="TWO-COMPONENT RESPONSE REGULATOR"/>
    <property type="match status" value="1"/>
</dbReference>
<dbReference type="InterPro" id="IPR039420">
    <property type="entry name" value="WalR-like"/>
</dbReference>
<comment type="caution">
    <text evidence="5">The sequence shown here is derived from an EMBL/GenBank/DDBJ whole genome shotgun (WGS) entry which is preliminary data.</text>
</comment>
<dbReference type="PANTHER" id="PTHR43214:SF44">
    <property type="entry name" value="TWO-COMPONENT RESPONSE REGULATOR"/>
    <property type="match status" value="1"/>
</dbReference>
<feature type="modified residue" description="4-aspartylphosphate" evidence="3">
    <location>
        <position position="74"/>
    </location>
</feature>
<dbReference type="CDD" id="cd17535">
    <property type="entry name" value="REC_NarL-like"/>
    <property type="match status" value="1"/>
</dbReference>
<reference evidence="5 6" key="1">
    <citation type="submission" date="2012-05" db="EMBL/GenBank/DDBJ databases">
        <authorList>
            <person name="Harkins D.M."/>
            <person name="Madupu R."/>
            <person name="Durkin A.S."/>
            <person name="Torralba M."/>
            <person name="Methe B."/>
            <person name="Sutton G.G."/>
            <person name="Nelson K.E."/>
        </authorList>
    </citation>
    <scope>NUCLEOTIDE SEQUENCE [LARGE SCALE GENOMIC DNA]</scope>
    <source>
        <strain evidence="5 6">F0489</strain>
    </source>
</reference>
<dbReference type="Pfam" id="PF00196">
    <property type="entry name" value="GerE"/>
    <property type="match status" value="1"/>
</dbReference>
<sequence>MQRSRRQTGTTMSEEVVSPLRVLIVDDDPRILTVFAKELDAQLTISVCATAAGGEHALDTPSWRSHHIDVILLDISMPGLNGIQTARAIHRNLPDLPIVMFTAFSDERTLSEALTEGVKGFITKDESVEGVATALIRAKKGMSTMSAHPIELLVSAYQSEQRRQRNAAQEQRKIMNLPPRLRNVHDFILKDLTNRQIARRSGISENTTRIYVSDLLHRLGYASREELMAASLLEAPKVPHTEKPICNITEAAES</sequence>
<dbReference type="GO" id="GO:0006355">
    <property type="term" value="P:regulation of DNA-templated transcription"/>
    <property type="evidence" value="ECO:0007669"/>
    <property type="project" value="InterPro"/>
</dbReference>
<keyword evidence="2" id="KW-0238">DNA-binding</keyword>
<proteinExistence type="predicted"/>
<dbReference type="InterPro" id="IPR000792">
    <property type="entry name" value="Tscrpt_reg_LuxR_C"/>
</dbReference>
<evidence type="ECO:0000256" key="2">
    <source>
        <dbReference type="ARBA" id="ARBA00023125"/>
    </source>
</evidence>
<accession>J1HDG1</accession>
<dbReference type="SUPFAM" id="SSF52172">
    <property type="entry name" value="CheY-like"/>
    <property type="match status" value="1"/>
</dbReference>
<name>J1HDG1_9ACTO</name>
<dbReference type="InterPro" id="IPR001789">
    <property type="entry name" value="Sig_transdc_resp-reg_receiver"/>
</dbReference>
<dbReference type="InterPro" id="IPR058245">
    <property type="entry name" value="NreC/VraR/RcsB-like_REC"/>
</dbReference>
<dbReference type="EMBL" id="AKFT01000118">
    <property type="protein sequence ID" value="EJF43770.1"/>
    <property type="molecule type" value="Genomic_DNA"/>
</dbReference>
<evidence type="ECO:0000256" key="1">
    <source>
        <dbReference type="ARBA" id="ARBA00022553"/>
    </source>
</evidence>
<keyword evidence="1 3" id="KW-0597">Phosphoprotein</keyword>
<dbReference type="Pfam" id="PF00072">
    <property type="entry name" value="Response_reg"/>
    <property type="match status" value="1"/>
</dbReference>
<organism evidence="5 6">
    <name type="scientific">Actinomyces massiliensis F0489</name>
    <dbReference type="NCBI Taxonomy" id="1125718"/>
    <lineage>
        <taxon>Bacteria</taxon>
        <taxon>Bacillati</taxon>
        <taxon>Actinomycetota</taxon>
        <taxon>Actinomycetes</taxon>
        <taxon>Actinomycetales</taxon>
        <taxon>Actinomycetaceae</taxon>
        <taxon>Actinomyces</taxon>
    </lineage>
</organism>
<feature type="domain" description="Response regulatory" evidence="4">
    <location>
        <begin position="21"/>
        <end position="139"/>
    </location>
</feature>